<proteinExistence type="predicted"/>
<dbReference type="EMBL" id="AYKH01000042">
    <property type="protein sequence ID" value="ROO24459.1"/>
    <property type="molecule type" value="Genomic_DNA"/>
</dbReference>
<evidence type="ECO:0000313" key="1">
    <source>
        <dbReference type="EMBL" id="ROO24459.1"/>
    </source>
</evidence>
<dbReference type="SUPFAM" id="SSF158997">
    <property type="entry name" value="Trm112p-like"/>
    <property type="match status" value="1"/>
</dbReference>
<accession>A0A423PFN5</accession>
<dbReference type="RefSeq" id="WP_123591372.1">
    <property type="nucleotide sequence ID" value="NZ_AYKH01000042.1"/>
</dbReference>
<gene>
    <name evidence="1" type="ORF">SAOR_14790</name>
</gene>
<sequence>MDKQLLDILVCPATGAAVAPAEAGTLSRLNAAIEAGRAHYADGSPVDRPLQAALITADGITAYRVDDDLPVMLPERGIDLSDAV</sequence>
<evidence type="ECO:0008006" key="3">
    <source>
        <dbReference type="Google" id="ProtNLM"/>
    </source>
</evidence>
<reference evidence="1 2" key="1">
    <citation type="submission" date="2013-10" db="EMBL/GenBank/DDBJ databases">
        <title>Salinisphaera orenii MK-B5 Genome Sequencing.</title>
        <authorList>
            <person name="Lai Q."/>
            <person name="Li C."/>
            <person name="Shao Z."/>
        </authorList>
    </citation>
    <scope>NUCLEOTIDE SEQUENCE [LARGE SCALE GENOMIC DNA]</scope>
    <source>
        <strain evidence="1 2">MK-B5</strain>
    </source>
</reference>
<dbReference type="Proteomes" id="UP000283993">
    <property type="component" value="Unassembled WGS sequence"/>
</dbReference>
<keyword evidence="2" id="KW-1185">Reference proteome</keyword>
<dbReference type="AlphaFoldDB" id="A0A423PFN5"/>
<evidence type="ECO:0000313" key="2">
    <source>
        <dbReference type="Proteomes" id="UP000283993"/>
    </source>
</evidence>
<name>A0A423PFN5_9GAMM</name>
<dbReference type="Gene3D" id="2.20.25.10">
    <property type="match status" value="1"/>
</dbReference>
<comment type="caution">
    <text evidence="1">The sequence shown here is derived from an EMBL/GenBank/DDBJ whole genome shotgun (WGS) entry which is preliminary data.</text>
</comment>
<protein>
    <recommendedName>
        <fullName evidence="3">Trm112 family protein</fullName>
    </recommendedName>
</protein>
<organism evidence="1 2">
    <name type="scientific">Salinisphaera orenii MK-B5</name>
    <dbReference type="NCBI Taxonomy" id="856730"/>
    <lineage>
        <taxon>Bacteria</taxon>
        <taxon>Pseudomonadati</taxon>
        <taxon>Pseudomonadota</taxon>
        <taxon>Gammaproteobacteria</taxon>
        <taxon>Salinisphaerales</taxon>
        <taxon>Salinisphaeraceae</taxon>
        <taxon>Salinisphaera</taxon>
    </lineage>
</organism>